<dbReference type="GO" id="GO:0030976">
    <property type="term" value="F:thiamine pyrophosphate binding"/>
    <property type="evidence" value="ECO:0007669"/>
    <property type="project" value="TreeGrafter"/>
</dbReference>
<dbReference type="SUPFAM" id="SSF53850">
    <property type="entry name" value="Periplasmic binding protein-like II"/>
    <property type="match status" value="1"/>
</dbReference>
<dbReference type="PANTHER" id="PTHR30006:SF3">
    <property type="entry name" value="THIAMINE-BINDING PERIPLASMIC PROTEIN"/>
    <property type="match status" value="1"/>
</dbReference>
<dbReference type="NCBIfam" id="TIGR01254">
    <property type="entry name" value="sfuA"/>
    <property type="match status" value="1"/>
</dbReference>
<dbReference type="PANTHER" id="PTHR30006">
    <property type="entry name" value="THIAMINE-BINDING PERIPLASMIC PROTEIN-RELATED"/>
    <property type="match status" value="1"/>
</dbReference>
<reference evidence="5" key="2">
    <citation type="journal article" date="2021" name="PeerJ">
        <title>Extensive microbial diversity within the chicken gut microbiome revealed by metagenomics and culture.</title>
        <authorList>
            <person name="Gilroy R."/>
            <person name="Ravi A."/>
            <person name="Getino M."/>
            <person name="Pursley I."/>
            <person name="Horton D.L."/>
            <person name="Alikhan N.F."/>
            <person name="Baker D."/>
            <person name="Gharbi K."/>
            <person name="Hall N."/>
            <person name="Watson M."/>
            <person name="Adriaenssens E.M."/>
            <person name="Foster-Nyarko E."/>
            <person name="Jarju S."/>
            <person name="Secka A."/>
            <person name="Antonio M."/>
            <person name="Oren A."/>
            <person name="Chaudhuri R.R."/>
            <person name="La Ragione R."/>
            <person name="Hildebrand F."/>
            <person name="Pallen M.J."/>
        </authorList>
    </citation>
    <scope>NUCLEOTIDE SEQUENCE</scope>
    <source>
        <strain evidence="5">10532</strain>
    </source>
</reference>
<evidence type="ECO:0000256" key="1">
    <source>
        <dbReference type="ARBA" id="ARBA00004418"/>
    </source>
</evidence>
<proteinExistence type="predicted"/>
<dbReference type="PROSITE" id="PS51257">
    <property type="entry name" value="PROKAR_LIPOPROTEIN"/>
    <property type="match status" value="1"/>
</dbReference>
<dbReference type="CDD" id="cd13545">
    <property type="entry name" value="PBP2_TbpA"/>
    <property type="match status" value="1"/>
</dbReference>
<name>A0A9D9HNA4_9SPIR</name>
<reference evidence="5" key="1">
    <citation type="submission" date="2020-10" db="EMBL/GenBank/DDBJ databases">
        <authorList>
            <person name="Gilroy R."/>
        </authorList>
    </citation>
    <scope>NUCLEOTIDE SEQUENCE</scope>
    <source>
        <strain evidence="5">10532</strain>
    </source>
</reference>
<protein>
    <submittedName>
        <fullName evidence="5">Thiamine ABC transporter substrate-binding protein</fullName>
    </submittedName>
</protein>
<dbReference type="GO" id="GO:0015888">
    <property type="term" value="P:thiamine transport"/>
    <property type="evidence" value="ECO:0007669"/>
    <property type="project" value="InterPro"/>
</dbReference>
<keyword evidence="2" id="KW-0813">Transport</keyword>
<dbReference type="AlphaFoldDB" id="A0A9D9HNA4"/>
<evidence type="ECO:0000313" key="5">
    <source>
        <dbReference type="EMBL" id="MBO8456879.1"/>
    </source>
</evidence>
<evidence type="ECO:0000256" key="3">
    <source>
        <dbReference type="ARBA" id="ARBA00022729"/>
    </source>
</evidence>
<sequence length="337" mass="37908">MKKNFFSILSLFLIILFFAGCSSEKENKVVVYAYDSFCSEWGPGPQLEKLFEEKTGYDLEILSVGDGAQVLAKAAFEKDDPQSDVLVGIDNQLYKKALNLEILSPYKPKGSENLKPEILFSDRAEDWFLTPYDWSSFAIIYNTESSVPAPESLMDLTKEIYRKKLILMDPRTSTPGLGFLTWTKNAFGDRYLEFWENLKPSVLTMAPGWDSGYGLFTAGEAPLVISYTTSPAYHIEYDEPYSFRALVFPEAAPLQVEGAGLTKNSKNPEGGKAFIDFLISAEGQEILPLTQWMYPANKNIELPECYKTIEAPENIFTEMPDDVDSMIEEVLTVLGNE</sequence>
<accession>A0A9D9HNA4</accession>
<dbReference type="Gene3D" id="3.40.190.10">
    <property type="entry name" value="Periplasmic binding protein-like II"/>
    <property type="match status" value="2"/>
</dbReference>
<evidence type="ECO:0000256" key="2">
    <source>
        <dbReference type="ARBA" id="ARBA00022448"/>
    </source>
</evidence>
<evidence type="ECO:0000256" key="4">
    <source>
        <dbReference type="ARBA" id="ARBA00022764"/>
    </source>
</evidence>
<dbReference type="GO" id="GO:0030975">
    <property type="term" value="F:thiamine binding"/>
    <property type="evidence" value="ECO:0007669"/>
    <property type="project" value="InterPro"/>
</dbReference>
<dbReference type="GO" id="GO:0030288">
    <property type="term" value="C:outer membrane-bounded periplasmic space"/>
    <property type="evidence" value="ECO:0007669"/>
    <property type="project" value="TreeGrafter"/>
</dbReference>
<keyword evidence="3" id="KW-0732">Signal</keyword>
<keyword evidence="4" id="KW-0574">Periplasm</keyword>
<dbReference type="InterPro" id="IPR005948">
    <property type="entry name" value="ThiB-like"/>
</dbReference>
<evidence type="ECO:0000313" key="6">
    <source>
        <dbReference type="Proteomes" id="UP000823638"/>
    </source>
</evidence>
<gene>
    <name evidence="5" type="ORF">IAA81_01470</name>
</gene>
<comment type="caution">
    <text evidence="5">The sequence shown here is derived from an EMBL/GenBank/DDBJ whole genome shotgun (WGS) entry which is preliminary data.</text>
</comment>
<dbReference type="Pfam" id="PF13343">
    <property type="entry name" value="SBP_bac_6"/>
    <property type="match status" value="1"/>
</dbReference>
<comment type="subcellular location">
    <subcellularLocation>
        <location evidence="1">Periplasm</location>
    </subcellularLocation>
</comment>
<dbReference type="Proteomes" id="UP000823638">
    <property type="component" value="Unassembled WGS sequence"/>
</dbReference>
<dbReference type="EMBL" id="JADIMM010000022">
    <property type="protein sequence ID" value="MBO8456879.1"/>
    <property type="molecule type" value="Genomic_DNA"/>
</dbReference>
<organism evidence="5 6">
    <name type="scientific">Candidatus Gallitreponema excrementavium</name>
    <dbReference type="NCBI Taxonomy" id="2840840"/>
    <lineage>
        <taxon>Bacteria</taxon>
        <taxon>Pseudomonadati</taxon>
        <taxon>Spirochaetota</taxon>
        <taxon>Spirochaetia</taxon>
        <taxon>Spirochaetales</taxon>
        <taxon>Candidatus Gallitreponema</taxon>
    </lineage>
</organism>